<accession>J9A9Q2</accession>
<protein>
    <submittedName>
        <fullName evidence="1">Uncharacterized protein</fullName>
    </submittedName>
</protein>
<evidence type="ECO:0000313" key="2">
    <source>
        <dbReference type="Proteomes" id="UP000004810"/>
    </source>
</evidence>
<name>J9A9Q2_WUCBA</name>
<dbReference type="EMBL" id="ADBV01020937">
    <property type="protein sequence ID" value="EJW70675.1"/>
    <property type="molecule type" value="Genomic_DNA"/>
</dbReference>
<evidence type="ECO:0000313" key="1">
    <source>
        <dbReference type="EMBL" id="EJW70675.1"/>
    </source>
</evidence>
<sequence length="70" mass="8113">MFVTSSDFELVETLANDVDPGLLEIQQRRSKPNLLKRTSWHVRNMLRHAIGLRDLPSLDDTDVSEILRRP</sequence>
<comment type="caution">
    <text evidence="1">The sequence shown here is derived from an EMBL/GenBank/DDBJ whole genome shotgun (WGS) entry which is preliminary data.</text>
</comment>
<organism evidence="1 2">
    <name type="scientific">Wuchereria bancrofti</name>
    <dbReference type="NCBI Taxonomy" id="6293"/>
    <lineage>
        <taxon>Eukaryota</taxon>
        <taxon>Metazoa</taxon>
        <taxon>Ecdysozoa</taxon>
        <taxon>Nematoda</taxon>
        <taxon>Chromadorea</taxon>
        <taxon>Rhabditida</taxon>
        <taxon>Spirurina</taxon>
        <taxon>Spiruromorpha</taxon>
        <taxon>Filarioidea</taxon>
        <taxon>Onchocercidae</taxon>
        <taxon>Wuchereria</taxon>
    </lineage>
</organism>
<dbReference type="Proteomes" id="UP000004810">
    <property type="component" value="Unassembled WGS sequence"/>
</dbReference>
<proteinExistence type="predicted"/>
<reference evidence="2" key="1">
    <citation type="submission" date="2012-08" db="EMBL/GenBank/DDBJ databases">
        <title>The Genome Sequence of Wuchereria bancrofti.</title>
        <authorList>
            <person name="Nutman T.B."/>
            <person name="Fink D.L."/>
            <person name="Russ C."/>
            <person name="Young S."/>
            <person name="Zeng Q."/>
            <person name="Koehrsen M."/>
            <person name="Alvarado L."/>
            <person name="Berlin A."/>
            <person name="Chapman S.B."/>
            <person name="Chen Z."/>
            <person name="Freedman E."/>
            <person name="Gellesch M."/>
            <person name="Goldberg J."/>
            <person name="Griggs A."/>
            <person name="Gujja S."/>
            <person name="Heilman E.R."/>
            <person name="Heiman D."/>
            <person name="Hepburn T."/>
            <person name="Howarth C."/>
            <person name="Jen D."/>
            <person name="Larson L."/>
            <person name="Lewis B."/>
            <person name="Mehta T."/>
            <person name="Park D."/>
            <person name="Pearson M."/>
            <person name="Roberts A."/>
            <person name="Saif S."/>
            <person name="Shea T."/>
            <person name="Shenoy N."/>
            <person name="Sisk P."/>
            <person name="Stolte C."/>
            <person name="Sykes S."/>
            <person name="Walk T."/>
            <person name="White J."/>
            <person name="Yandava C."/>
            <person name="Haas B."/>
            <person name="Henn M.R."/>
            <person name="Nusbaum C."/>
            <person name="Birren B."/>
        </authorList>
    </citation>
    <scope>NUCLEOTIDE SEQUENCE [LARGE SCALE GENOMIC DNA]</scope>
    <source>
        <strain evidence="2">NA</strain>
    </source>
</reference>
<dbReference type="AlphaFoldDB" id="J9A9Q2"/>
<gene>
    <name evidence="1" type="ORF">WUBG_18418</name>
</gene>